<dbReference type="eggNOG" id="COG0015">
    <property type="taxonomic scope" value="Bacteria"/>
</dbReference>
<sequence>MDDLRHGDGRAASWAGTLIDTATSGAAWLRAMLDVEAAVVRAEGRLGLVPAACVAAIDKAVAECSADVERLATGGQWSASPVGGLVATLTETTRRIHPAAAEHVHRHLTDADVVAAASLVVATHVLALADADLQRVAAGLAELVDRRRPGGSAVDGAGAPGRAARSLPTVAAGWLNDVLDARDRLARLVADGLPAPFEGILTLQVPAPLAAAREEVPGPIDGALAAVFAAEAGLSEPSLPWRGPRTILLDLMAFAVFVTSTAATVSAGMRRWAPARPEPAGVRDAAAARHSAAAVDVMVISSAIRTPVLVVSLVHDLAAELWNDNDRHVEWETLRGALRALGGSAHAVAELVEHEVTDGLFADPDRYRRAADAETEVDADADPQAEAGGPGVGRIFVDRVLERYLFSAR</sequence>
<dbReference type="InterPro" id="IPR024083">
    <property type="entry name" value="Fumarase/histidase_N"/>
</dbReference>
<dbReference type="OrthoDB" id="9768878at2"/>
<dbReference type="SUPFAM" id="SSF48557">
    <property type="entry name" value="L-aspartase-like"/>
    <property type="match status" value="1"/>
</dbReference>
<reference evidence="2 3" key="1">
    <citation type="journal article" date="2007" name="Genome Res.">
        <title>Genome characteristics of facultatively symbiotic Frankia sp. strains reflect host range and host plant biogeography.</title>
        <authorList>
            <person name="Normand P."/>
            <person name="Lapierre P."/>
            <person name="Tisa L.S."/>
            <person name="Gogarten J.P."/>
            <person name="Alloisio N."/>
            <person name="Bagnarol E."/>
            <person name="Bassi C.A."/>
            <person name="Berry A.M."/>
            <person name="Bickhart D.M."/>
            <person name="Choisne N."/>
            <person name="Couloux A."/>
            <person name="Cournoyer B."/>
            <person name="Cruveiller S."/>
            <person name="Daubin V."/>
            <person name="Demange N."/>
            <person name="Francino M.P."/>
            <person name="Goltsman E."/>
            <person name="Huang Y."/>
            <person name="Kopp O.R."/>
            <person name="Labarre L."/>
            <person name="Lapidus A."/>
            <person name="Lavire C."/>
            <person name="Marechal J."/>
            <person name="Martinez M."/>
            <person name="Mastronunzio J.E."/>
            <person name="Mullin B.C."/>
            <person name="Niemann J."/>
            <person name="Pujic P."/>
            <person name="Rawnsley T."/>
            <person name="Rouy Z."/>
            <person name="Schenowitz C."/>
            <person name="Sellstedt A."/>
            <person name="Tavares F."/>
            <person name="Tomkins J.P."/>
            <person name="Vallenet D."/>
            <person name="Valverde C."/>
            <person name="Wall L.G."/>
            <person name="Wang Y."/>
            <person name="Medigue C."/>
            <person name="Benson D.R."/>
        </authorList>
    </citation>
    <scope>NUCLEOTIDE SEQUENCE [LARGE SCALE GENOMIC DNA]</scope>
    <source>
        <strain evidence="3">DSM 45818 / CECT 9043 / CcI3</strain>
    </source>
</reference>
<dbReference type="EC" id="5.5.1.2" evidence="2"/>
<dbReference type="HOGENOM" id="CLU_672238_0_0_11"/>
<dbReference type="STRING" id="106370.Francci3_0150"/>
<gene>
    <name evidence="2" type="ordered locus">Francci3_0150</name>
</gene>
<accession>Q2JGP8</accession>
<proteinExistence type="predicted"/>
<keyword evidence="1" id="KW-0456">Lyase</keyword>
<evidence type="ECO:0000313" key="3">
    <source>
        <dbReference type="Proteomes" id="UP000001937"/>
    </source>
</evidence>
<dbReference type="KEGG" id="fra:Francci3_0150"/>
<dbReference type="GO" id="GO:0047472">
    <property type="term" value="F:3-carboxy-cis,cis-muconate cycloisomerase activity"/>
    <property type="evidence" value="ECO:0007669"/>
    <property type="project" value="UniProtKB-EC"/>
</dbReference>
<dbReference type="Proteomes" id="UP000001937">
    <property type="component" value="Chromosome"/>
</dbReference>
<dbReference type="RefSeq" id="WP_011434625.1">
    <property type="nucleotide sequence ID" value="NC_007777.1"/>
</dbReference>
<protein>
    <submittedName>
        <fullName evidence="2">3-carboxy-cis,cis-muconate cycloisomerase</fullName>
        <ecNumber evidence="2">5.5.1.2</ecNumber>
    </submittedName>
</protein>
<dbReference type="InterPro" id="IPR008948">
    <property type="entry name" value="L-Aspartase-like"/>
</dbReference>
<dbReference type="PhylomeDB" id="Q2JGP8"/>
<dbReference type="AlphaFoldDB" id="Q2JGP8"/>
<keyword evidence="2" id="KW-0413">Isomerase</keyword>
<evidence type="ECO:0000256" key="1">
    <source>
        <dbReference type="ARBA" id="ARBA00023239"/>
    </source>
</evidence>
<organism evidence="2 3">
    <name type="scientific">Frankia casuarinae (strain DSM 45818 / CECT 9043 / HFP020203 / CcI3)</name>
    <dbReference type="NCBI Taxonomy" id="106370"/>
    <lineage>
        <taxon>Bacteria</taxon>
        <taxon>Bacillati</taxon>
        <taxon>Actinomycetota</taxon>
        <taxon>Actinomycetes</taxon>
        <taxon>Frankiales</taxon>
        <taxon>Frankiaceae</taxon>
        <taxon>Frankia</taxon>
    </lineage>
</organism>
<dbReference type="EMBL" id="CP000249">
    <property type="protein sequence ID" value="ABD09544.1"/>
    <property type="molecule type" value="Genomic_DNA"/>
</dbReference>
<dbReference type="GO" id="GO:0016829">
    <property type="term" value="F:lyase activity"/>
    <property type="evidence" value="ECO:0007669"/>
    <property type="project" value="UniProtKB-KW"/>
</dbReference>
<evidence type="ECO:0000313" key="2">
    <source>
        <dbReference type="EMBL" id="ABD09544.1"/>
    </source>
</evidence>
<name>Q2JGP8_FRACC</name>
<dbReference type="Gene3D" id="1.20.200.10">
    <property type="entry name" value="Fumarase/aspartase (Central domain)"/>
    <property type="match status" value="1"/>
</dbReference>
<keyword evidence="3" id="KW-1185">Reference proteome</keyword>
<dbReference type="Gene3D" id="1.10.275.10">
    <property type="entry name" value="Fumarase/aspartase (N-terminal domain)"/>
    <property type="match status" value="1"/>
</dbReference>